<proteinExistence type="predicted"/>
<evidence type="ECO:0000256" key="1">
    <source>
        <dbReference type="SAM" id="MobiDB-lite"/>
    </source>
</evidence>
<evidence type="ECO:0000313" key="3">
    <source>
        <dbReference type="Proteomes" id="UP000187209"/>
    </source>
</evidence>
<dbReference type="Proteomes" id="UP000187209">
    <property type="component" value="Unassembled WGS sequence"/>
</dbReference>
<reference evidence="2 3" key="1">
    <citation type="submission" date="2016-11" db="EMBL/GenBank/DDBJ databases">
        <title>The macronuclear genome of Stentor coeruleus: a giant cell with tiny introns.</title>
        <authorList>
            <person name="Slabodnick M."/>
            <person name="Ruby J.G."/>
            <person name="Reiff S.B."/>
            <person name="Swart E.C."/>
            <person name="Gosai S."/>
            <person name="Prabakaran S."/>
            <person name="Witkowska E."/>
            <person name="Larue G.E."/>
            <person name="Fisher S."/>
            <person name="Freeman R.M."/>
            <person name="Gunawardena J."/>
            <person name="Chu W."/>
            <person name="Stover N.A."/>
            <person name="Gregory B.D."/>
            <person name="Nowacki M."/>
            <person name="Derisi J."/>
            <person name="Roy S.W."/>
            <person name="Marshall W.F."/>
            <person name="Sood P."/>
        </authorList>
    </citation>
    <scope>NUCLEOTIDE SEQUENCE [LARGE SCALE GENOMIC DNA]</scope>
    <source>
        <strain evidence="2">WM001</strain>
    </source>
</reference>
<dbReference type="EMBL" id="MPUH01000249">
    <property type="protein sequence ID" value="OMJ85059.1"/>
    <property type="molecule type" value="Genomic_DNA"/>
</dbReference>
<feature type="region of interest" description="Disordered" evidence="1">
    <location>
        <begin position="188"/>
        <end position="217"/>
    </location>
</feature>
<comment type="caution">
    <text evidence="2">The sequence shown here is derived from an EMBL/GenBank/DDBJ whole genome shotgun (WGS) entry which is preliminary data.</text>
</comment>
<dbReference type="AlphaFoldDB" id="A0A1R2C7T8"/>
<sequence length="217" mass="24876">MTDEKRLIKTLTKESERVSSKEHYFLPPANRYGHDSEFSAWHEHKNIHLSSILPKVSIELSQGLRKSQNLSKISIDELCPNSLSKSTLYLEHTKIRSIGFNHNIPYKVANISLNSKALVEHVNKSFEHQPRLPKLRHRPLVSIYFSPQKKKKSPKCKSNFAEVEQLLKLLKPKVKIPVKKKITTTLRSKSDLTKTLSRRKLSKSPRNFAGSGNCQGE</sequence>
<evidence type="ECO:0000313" key="2">
    <source>
        <dbReference type="EMBL" id="OMJ85059.1"/>
    </source>
</evidence>
<name>A0A1R2C7T8_9CILI</name>
<protein>
    <submittedName>
        <fullName evidence="2">Uncharacterized protein</fullName>
    </submittedName>
</protein>
<organism evidence="2 3">
    <name type="scientific">Stentor coeruleus</name>
    <dbReference type="NCBI Taxonomy" id="5963"/>
    <lineage>
        <taxon>Eukaryota</taxon>
        <taxon>Sar</taxon>
        <taxon>Alveolata</taxon>
        <taxon>Ciliophora</taxon>
        <taxon>Postciliodesmatophora</taxon>
        <taxon>Heterotrichea</taxon>
        <taxon>Heterotrichida</taxon>
        <taxon>Stentoridae</taxon>
        <taxon>Stentor</taxon>
    </lineage>
</organism>
<keyword evidence="3" id="KW-1185">Reference proteome</keyword>
<accession>A0A1R2C7T8</accession>
<gene>
    <name evidence="2" type="ORF">SteCoe_13714</name>
</gene>